<dbReference type="Gene3D" id="3.40.47.10">
    <property type="match status" value="1"/>
</dbReference>
<protein>
    <recommendedName>
        <fullName evidence="3">beta-ketoacyl-[acyl-carrier-protein] synthase I</fullName>
        <ecNumber evidence="3">2.3.1.41</ecNumber>
    </recommendedName>
</protein>
<evidence type="ECO:0000256" key="6">
    <source>
        <dbReference type="ARBA" id="ARBA00022679"/>
    </source>
</evidence>
<keyword evidence="5" id="KW-0597">Phosphoprotein</keyword>
<comment type="similarity">
    <text evidence="1">Belongs to the thiolase-like superfamily. Fungal fatty acid synthetase subunit alpha family.</text>
</comment>
<dbReference type="Pfam" id="PF02801">
    <property type="entry name" value="Ketoacyl-synt_C"/>
    <property type="match status" value="1"/>
</dbReference>
<dbReference type="Proteomes" id="UP000183365">
    <property type="component" value="Unassembled WGS sequence"/>
</dbReference>
<evidence type="ECO:0000256" key="2">
    <source>
        <dbReference type="ARBA" id="ARBA00008467"/>
    </source>
</evidence>
<evidence type="ECO:0000256" key="7">
    <source>
        <dbReference type="ARBA" id="ARBA00049541"/>
    </source>
</evidence>
<dbReference type="PANTHER" id="PTHR11712:SF336">
    <property type="entry name" value="3-OXOACYL-[ACYL-CARRIER-PROTEIN] SYNTHASE, MITOCHONDRIAL"/>
    <property type="match status" value="1"/>
</dbReference>
<dbReference type="InterPro" id="IPR016039">
    <property type="entry name" value="Thiolase-like"/>
</dbReference>
<dbReference type="InterPro" id="IPR020841">
    <property type="entry name" value="PKS_Beta-ketoAc_synthase_dom"/>
</dbReference>
<dbReference type="PANTHER" id="PTHR11712">
    <property type="entry name" value="POLYKETIDE SYNTHASE-RELATED"/>
    <property type="match status" value="1"/>
</dbReference>
<proteinExistence type="inferred from homology"/>
<accession>A0A1L0AUA9</accession>
<dbReference type="VEuPathDB" id="FungiDB:HGUI_00346"/>
<dbReference type="InterPro" id="IPR018201">
    <property type="entry name" value="Ketoacyl_synth_AS"/>
</dbReference>
<dbReference type="Gene3D" id="3.90.25.70">
    <property type="match status" value="1"/>
</dbReference>
<keyword evidence="11" id="KW-1185">Reference proteome</keyword>
<dbReference type="CDD" id="cd00828">
    <property type="entry name" value="elong_cond_enzymes"/>
    <property type="match status" value="1"/>
</dbReference>
<evidence type="ECO:0000256" key="5">
    <source>
        <dbReference type="ARBA" id="ARBA00022553"/>
    </source>
</evidence>
<dbReference type="InterPro" id="IPR016035">
    <property type="entry name" value="Acyl_Trfase/lysoPLipase"/>
</dbReference>
<dbReference type="OrthoDB" id="4251012at2759"/>
<dbReference type="GO" id="GO:0005829">
    <property type="term" value="C:cytosol"/>
    <property type="evidence" value="ECO:0007669"/>
    <property type="project" value="TreeGrafter"/>
</dbReference>
<dbReference type="GO" id="GO:0006633">
    <property type="term" value="P:fatty acid biosynthetic process"/>
    <property type="evidence" value="ECO:0007669"/>
    <property type="project" value="InterPro"/>
</dbReference>
<dbReference type="PROSITE" id="PS00606">
    <property type="entry name" value="KS3_1"/>
    <property type="match status" value="1"/>
</dbReference>
<dbReference type="EC" id="2.3.1.41" evidence="3"/>
<organism evidence="10 11">
    <name type="scientific">Hanseniaspora guilliermondii</name>
    <dbReference type="NCBI Taxonomy" id="56406"/>
    <lineage>
        <taxon>Eukaryota</taxon>
        <taxon>Fungi</taxon>
        <taxon>Dikarya</taxon>
        <taxon>Ascomycota</taxon>
        <taxon>Saccharomycotina</taxon>
        <taxon>Saccharomycetes</taxon>
        <taxon>Saccharomycodales</taxon>
        <taxon>Saccharomycodaceae</taxon>
        <taxon>Hanseniaspora</taxon>
    </lineage>
</organism>
<evidence type="ECO:0000313" key="10">
    <source>
        <dbReference type="EMBL" id="SGZ38146.1"/>
    </source>
</evidence>
<dbReference type="AlphaFoldDB" id="A0A1L0AUA9"/>
<sequence length="1243" mass="142287">MKEEFKDELAHALLIELLSFQFASPVKWIETQDVLINKFNIDNFIEIGPQPILANMMKKTYIGKADSMNFGKQKTDISTYCVSDIESIPYYTSDRKSKNNPTKSISKDDMHKMAVFNPYRDFINFKSIEDSHDMISYQTFVCNEKSTNTKKSQRTLNEEDIANEKLRFKQFQRELQSSSMTSKLLHEYTKASTESLPTKDSSSPNLLSFKKTRIREYDNPHAWIRSLSYKIACLPTFNPEHYSYIKRLVHVYNTNPSIRNEIDCVLEYNMKNFAMLQMYLNVYHKEQTAQKFEFDDRCDSGVTLYDGDLSSNEEGGLESINFSSKIVYKWDNDSKVFIERFDSSTDDHESFLNHVFKQCDVVFTQNSNITDTLFKFLNEYFQEENACMFIAVDCQTLKEFYDVNKRLQNLYIDVCTMTGNLYVLPYSKENEDFVNIIECVYKDYELDIGHVLVYDDFLNLKELSSSISLAKSKLNFVSPNTQIISSFKSNMDYVNNVGMMHIDHIQYEAFDSEAVDFNVLFNIKGNHKVQFLQRTSKVMELPDTLINKGEKLVSPLAEVPSLPRPNYKSYEALQAEYNGSQLQEFLEPKNLVVITGFSELGPLGNASTRWDYEKNNETFSTESILYLGIIMNLIKYDSKTNDYVDIATNKTVEINDIRRYETHIIKHTGIRILDYEVVDYDPHKKTMLQEVVLMQDFQVVVCEELMKEYKLMHDESQIRIVPLNKDDLYEVHFCPGTKVYLPKAFKFDRYVSGQIPLGWDPSTYGISQDIVDQVDRLTLFALITTVEALFTSGIIDPYELYEYMDISKVGNCSGSGLGGIQSHQKMQRFRYLHKGVQNDIIQETFINCMSAWINMLILSSAGPLKTPVGACATAIESLDLGYDIIMSGKANVVLVGGYDDLGEETSYEFANMGATSNAKLESEKFARLPKEICRPMTKSRNGFTESHGAGMQVLVRGDIAIEMGLPCYGIVNYTSVNSDKISKSLPAPGKGVLTAAKKSHTKFKQRKLDVSYRKKHVEKLTENDEYTKRYWQIDYFKNDIKISPIQGSLSIFGLDINDIGVSSCHGTSTKANDKNETNIINTIMSKHNREKGNLLPIVCQKAITGHPKAAAGAWMLNGLLQIFKDEVIPGNTNADNVDKVITEDNEYLLIDRSNILPRKSVKAGLITSFGFGQKGALSIIVNPNFLLACLSEEKYKSYMVKYEQRYQKANYEYGYRMLHKNLFQEKNVGPYGEKPIEEVYLGI</sequence>
<name>A0A1L0AUA9_9ASCO</name>
<dbReference type="PROSITE" id="PS52004">
    <property type="entry name" value="KS3_2"/>
    <property type="match status" value="1"/>
</dbReference>
<comment type="catalytic activity">
    <reaction evidence="7">
        <text>a fatty acyl-[ACP] + malonyl-[ACP] + H(+) = a 3-oxoacyl-[ACP] + holo-[ACP] + CO2</text>
        <dbReference type="Rhea" id="RHEA:22836"/>
        <dbReference type="Rhea" id="RHEA-COMP:9623"/>
        <dbReference type="Rhea" id="RHEA-COMP:9685"/>
        <dbReference type="Rhea" id="RHEA-COMP:9916"/>
        <dbReference type="Rhea" id="RHEA-COMP:14125"/>
        <dbReference type="ChEBI" id="CHEBI:15378"/>
        <dbReference type="ChEBI" id="CHEBI:16526"/>
        <dbReference type="ChEBI" id="CHEBI:64479"/>
        <dbReference type="ChEBI" id="CHEBI:78449"/>
        <dbReference type="ChEBI" id="CHEBI:78776"/>
        <dbReference type="ChEBI" id="CHEBI:138651"/>
        <dbReference type="EC" id="2.3.1.41"/>
    </reaction>
</comment>
<dbReference type="Gene3D" id="3.30.70.2490">
    <property type="match status" value="1"/>
</dbReference>
<dbReference type="SUPFAM" id="SSF52151">
    <property type="entry name" value="FabD/lysophospholipase-like"/>
    <property type="match status" value="1"/>
</dbReference>
<dbReference type="FunFam" id="3.90.25.70:FF:000001">
    <property type="entry name" value="Fatty acid synthase subunit alpha"/>
    <property type="match status" value="1"/>
</dbReference>
<evidence type="ECO:0000256" key="8">
    <source>
        <dbReference type="RuleBase" id="RU003694"/>
    </source>
</evidence>
<dbReference type="InterPro" id="IPR000794">
    <property type="entry name" value="Beta-ketoacyl_synthase"/>
</dbReference>
<evidence type="ECO:0000256" key="3">
    <source>
        <dbReference type="ARBA" id="ARBA00013191"/>
    </source>
</evidence>
<dbReference type="InterPro" id="IPR014031">
    <property type="entry name" value="Ketoacyl_synth_C"/>
</dbReference>
<evidence type="ECO:0000256" key="1">
    <source>
        <dbReference type="ARBA" id="ARBA00007485"/>
    </source>
</evidence>
<feature type="domain" description="Ketosynthase family 3 (KS3)" evidence="9">
    <location>
        <begin position="685"/>
        <end position="1182"/>
    </location>
</feature>
<evidence type="ECO:0000256" key="4">
    <source>
        <dbReference type="ARBA" id="ARBA00022450"/>
    </source>
</evidence>
<reference evidence="11" key="1">
    <citation type="submission" date="2016-11" db="EMBL/GenBank/DDBJ databases">
        <authorList>
            <person name="Guldener U."/>
        </authorList>
    </citation>
    <scope>NUCLEOTIDE SEQUENCE [LARGE SCALE GENOMIC DNA]</scope>
</reference>
<dbReference type="Pfam" id="PF00109">
    <property type="entry name" value="ketoacyl-synt"/>
    <property type="match status" value="1"/>
</dbReference>
<dbReference type="GO" id="GO:0004315">
    <property type="term" value="F:3-oxoacyl-[acyl-carrier-protein] synthase activity"/>
    <property type="evidence" value="ECO:0007669"/>
    <property type="project" value="UniProtKB-EC"/>
</dbReference>
<keyword evidence="6 8" id="KW-0808">Transferase</keyword>
<gene>
    <name evidence="10" type="ORF">HGUI_00346</name>
</gene>
<keyword evidence="4" id="KW-0596">Phosphopantetheine</keyword>
<dbReference type="EMBL" id="FQNF01000004">
    <property type="protein sequence ID" value="SGZ38146.1"/>
    <property type="molecule type" value="Genomic_DNA"/>
</dbReference>
<dbReference type="InterPro" id="IPR047224">
    <property type="entry name" value="FAS_alpha_su_C"/>
</dbReference>
<dbReference type="InterPro" id="IPR014030">
    <property type="entry name" value="Ketoacyl_synth_N"/>
</dbReference>
<dbReference type="SUPFAM" id="SSF53901">
    <property type="entry name" value="Thiolase-like"/>
    <property type="match status" value="2"/>
</dbReference>
<evidence type="ECO:0000259" key="9">
    <source>
        <dbReference type="PROSITE" id="PS52004"/>
    </source>
</evidence>
<comment type="similarity">
    <text evidence="2 8">Belongs to the thiolase-like superfamily. Beta-ketoacyl-ACP synthases family.</text>
</comment>
<evidence type="ECO:0000313" key="11">
    <source>
        <dbReference type="Proteomes" id="UP000183365"/>
    </source>
</evidence>